<feature type="non-terminal residue" evidence="2">
    <location>
        <position position="130"/>
    </location>
</feature>
<dbReference type="PANTHER" id="PTHR24148">
    <property type="entry name" value="ANKYRIN REPEAT DOMAIN-CONTAINING PROTEIN 39 HOMOLOG-RELATED"/>
    <property type="match status" value="1"/>
</dbReference>
<dbReference type="Pfam" id="PF06985">
    <property type="entry name" value="HET"/>
    <property type="match status" value="1"/>
</dbReference>
<proteinExistence type="predicted"/>
<feature type="domain" description="Heterokaryon incompatibility" evidence="1">
    <location>
        <begin position="3"/>
        <end position="122"/>
    </location>
</feature>
<dbReference type="EMBL" id="ML978217">
    <property type="protein sequence ID" value="KAF2028103.1"/>
    <property type="molecule type" value="Genomic_DNA"/>
</dbReference>
<reference evidence="2" key="1">
    <citation type="journal article" date="2020" name="Stud. Mycol.">
        <title>101 Dothideomycetes genomes: a test case for predicting lifestyles and emergence of pathogens.</title>
        <authorList>
            <person name="Haridas S."/>
            <person name="Albert R."/>
            <person name="Binder M."/>
            <person name="Bloem J."/>
            <person name="Labutti K."/>
            <person name="Salamov A."/>
            <person name="Andreopoulos B."/>
            <person name="Baker S."/>
            <person name="Barry K."/>
            <person name="Bills G."/>
            <person name="Bluhm B."/>
            <person name="Cannon C."/>
            <person name="Castanera R."/>
            <person name="Culley D."/>
            <person name="Daum C."/>
            <person name="Ezra D."/>
            <person name="Gonzalez J."/>
            <person name="Henrissat B."/>
            <person name="Kuo A."/>
            <person name="Liang C."/>
            <person name="Lipzen A."/>
            <person name="Lutzoni F."/>
            <person name="Magnuson J."/>
            <person name="Mondo S."/>
            <person name="Nolan M."/>
            <person name="Ohm R."/>
            <person name="Pangilinan J."/>
            <person name="Park H.-J."/>
            <person name="Ramirez L."/>
            <person name="Alfaro M."/>
            <person name="Sun H."/>
            <person name="Tritt A."/>
            <person name="Yoshinaga Y."/>
            <person name="Zwiers L.-H."/>
            <person name="Turgeon B."/>
            <person name="Goodwin S."/>
            <person name="Spatafora J."/>
            <person name="Crous P."/>
            <person name="Grigoriev I."/>
        </authorList>
    </citation>
    <scope>NUCLEOTIDE SEQUENCE</scope>
    <source>
        <strain evidence="2">CBS 110217</strain>
    </source>
</reference>
<accession>A0A9P4H4L5</accession>
<dbReference type="InterPro" id="IPR010730">
    <property type="entry name" value="HET"/>
</dbReference>
<protein>
    <submittedName>
        <fullName evidence="2">Heterokaryon incompatibility</fullName>
    </submittedName>
</protein>
<dbReference type="AlphaFoldDB" id="A0A9P4H4L5"/>
<dbReference type="Proteomes" id="UP000799777">
    <property type="component" value="Unassembled WGS sequence"/>
</dbReference>
<sequence length="130" mass="15089">IACQDGIVMITQSLETVLRRVRSPSKTLRIWADGICIDQHDIREREAQVKLMLEVYSFAHKVIMWLRYDSDGDASKAFELIRHNYNFDYKRNAPLSYPGNDCSPLMPLSSLIYFKRIWTIQEGFLASMAV</sequence>
<dbReference type="OrthoDB" id="2288928at2759"/>
<evidence type="ECO:0000313" key="2">
    <source>
        <dbReference type="EMBL" id="KAF2028103.1"/>
    </source>
</evidence>
<dbReference type="PANTHER" id="PTHR24148:SF64">
    <property type="entry name" value="HETEROKARYON INCOMPATIBILITY DOMAIN-CONTAINING PROTEIN"/>
    <property type="match status" value="1"/>
</dbReference>
<keyword evidence="3" id="KW-1185">Reference proteome</keyword>
<name>A0A9P4H4L5_9PLEO</name>
<comment type="caution">
    <text evidence="2">The sequence shown here is derived from an EMBL/GenBank/DDBJ whole genome shotgun (WGS) entry which is preliminary data.</text>
</comment>
<gene>
    <name evidence="2" type="ORF">EK21DRAFT_25515</name>
</gene>
<dbReference type="InterPro" id="IPR052895">
    <property type="entry name" value="HetReg/Transcr_Mod"/>
</dbReference>
<feature type="non-terminal residue" evidence="2">
    <location>
        <position position="1"/>
    </location>
</feature>
<evidence type="ECO:0000259" key="1">
    <source>
        <dbReference type="Pfam" id="PF06985"/>
    </source>
</evidence>
<evidence type="ECO:0000313" key="3">
    <source>
        <dbReference type="Proteomes" id="UP000799777"/>
    </source>
</evidence>
<organism evidence="2 3">
    <name type="scientific">Setomelanomma holmii</name>
    <dbReference type="NCBI Taxonomy" id="210430"/>
    <lineage>
        <taxon>Eukaryota</taxon>
        <taxon>Fungi</taxon>
        <taxon>Dikarya</taxon>
        <taxon>Ascomycota</taxon>
        <taxon>Pezizomycotina</taxon>
        <taxon>Dothideomycetes</taxon>
        <taxon>Pleosporomycetidae</taxon>
        <taxon>Pleosporales</taxon>
        <taxon>Pleosporineae</taxon>
        <taxon>Phaeosphaeriaceae</taxon>
        <taxon>Setomelanomma</taxon>
    </lineage>
</organism>